<dbReference type="InterPro" id="IPR001138">
    <property type="entry name" value="Zn2Cys6_DnaBD"/>
</dbReference>
<reference evidence="6" key="4">
    <citation type="journal article" date="2022" name="Microb. Genom.">
        <title>A global pangenome for the wheat fungal pathogen Pyrenophora tritici-repentis and prediction of effector protein structural homology.</title>
        <authorList>
            <person name="Moolhuijzen P.M."/>
            <person name="See P.T."/>
            <person name="Shi G."/>
            <person name="Powell H.R."/>
            <person name="Cockram J."/>
            <person name="Jorgensen L.N."/>
            <person name="Benslimane H."/>
            <person name="Strelkov S.E."/>
            <person name="Turner J."/>
            <person name="Liu Z."/>
            <person name="Moffat C.S."/>
        </authorList>
    </citation>
    <scope>NUCLEOTIDE SEQUENCE [LARGE SCALE GENOMIC DNA]</scope>
</reference>
<protein>
    <submittedName>
        <fullName evidence="5">C6 zinc finger domain protein</fullName>
    </submittedName>
</protein>
<dbReference type="Pfam" id="PF00172">
    <property type="entry name" value="Zn_clus"/>
    <property type="match status" value="1"/>
</dbReference>
<dbReference type="PROSITE" id="PS00463">
    <property type="entry name" value="ZN2_CY6_FUNGAL_1"/>
    <property type="match status" value="1"/>
</dbReference>
<dbReference type="PROSITE" id="PS50048">
    <property type="entry name" value="ZN2_CY6_FUNGAL_2"/>
    <property type="match status" value="1"/>
</dbReference>
<name>A0A2W1GM19_9PLEO</name>
<dbReference type="Proteomes" id="UP000249757">
    <property type="component" value="Unassembled WGS sequence"/>
</dbReference>
<dbReference type="SUPFAM" id="SSF57701">
    <property type="entry name" value="Zn2/Cys6 DNA-binding domain"/>
    <property type="match status" value="1"/>
</dbReference>
<dbReference type="EMBL" id="NRDI02000008">
    <property type="protein sequence ID" value="KAI1514081.1"/>
    <property type="molecule type" value="Genomic_DNA"/>
</dbReference>
<evidence type="ECO:0000313" key="6">
    <source>
        <dbReference type="Proteomes" id="UP000249757"/>
    </source>
</evidence>
<reference evidence="4" key="1">
    <citation type="journal article" date="2018" name="BMC Genomics">
        <title>Comparative genomics of the wheat fungal pathogen Pyrenophora tritici-repentis reveals chromosomal variations and genome plasticity.</title>
        <authorList>
            <person name="Moolhuijzen P."/>
            <person name="See P.T."/>
            <person name="Hane J.K."/>
            <person name="Shi G."/>
            <person name="Liu Z."/>
            <person name="Oliver R.P."/>
            <person name="Moffat C.S."/>
        </authorList>
    </citation>
    <scope>NUCLEOTIDE SEQUENCE [LARGE SCALE GENOMIC DNA]</scope>
    <source>
        <strain evidence="4">M4</strain>
    </source>
</reference>
<feature type="domain" description="Zn(2)-C6 fungal-type" evidence="3">
    <location>
        <begin position="458"/>
        <end position="492"/>
    </location>
</feature>
<feature type="region of interest" description="Disordered" evidence="2">
    <location>
        <begin position="88"/>
        <end position="195"/>
    </location>
</feature>
<feature type="region of interest" description="Disordered" evidence="2">
    <location>
        <begin position="501"/>
        <end position="522"/>
    </location>
</feature>
<feature type="compositionally biased region" description="Polar residues" evidence="2">
    <location>
        <begin position="170"/>
        <end position="181"/>
    </location>
</feature>
<dbReference type="GO" id="GO:0000981">
    <property type="term" value="F:DNA-binding transcription factor activity, RNA polymerase II-specific"/>
    <property type="evidence" value="ECO:0007669"/>
    <property type="project" value="InterPro"/>
</dbReference>
<sequence>MADGGMLPMAEVGFDFILPHGIDTDDDVATSEINAYKSANPSPDHEMMEDIQQTSKPDDGLAITEANVDQHEASFDMLQERFPEDVCASEAPNCSGSEVPKNKKSRRTDDDEQDNNERSKKPRQSLFGPQMEDPEGDGLDDLFEEQPGDLLNQENDMNEPGIPETGIGSCLSSLNLEQQTGEYDHPKTPSDSGSIIEYNDTPFLFSQVVIPPDPQALFGLRTGIDRDVPTTHVDQDESGNFDPTAEMRERMLKLQQAKAAKAAKRSKKGKERAPEEKANKCIVKLRFEAFGNVRNATNDEENWPDDWSVLDSEFEREKDEDRAWLRRRTPHLEMQSPIEDPLDEVDDLTGYPAARGCKSCREKQDGCSLVTGGCYPCQHCRDEGDECQLIVPATRKGSCKQCVDGNDYCSFEDEPDQIICDNCLNRVHICHALPPEGYRNDRISIDEIMYGENKRHIACTSCRQGKKRCSLKKKTDKPPCKNCKKNEIGCTFYDIPKKAPKKKASKGKRPAKDDSPEPTPLSHAYFTAEDLEDLNNTDQRIISRSPTPEIELEDTAGHRGVLTKINTSFSHPIKFGMIENTSDCNFCELPIYSFVGLFEKEVHVICWENGQGYTEVGGGHMEKNGPTTMCQYCTTSRAQTIICESHDIQRMETGFRGTISGFEEALYDLFEFADEPYEIKKQLQQWCSMCFSPAAFACRTRQAAFLSPDDTRELIDGCGLKLCTRCEEQLREVFGGDSSVMAATLDLEPKAKELDNDVQGLVIRADVGFLSSEGILMKNLEYELEKKRLQNEADEGNI</sequence>
<dbReference type="GO" id="GO:0008270">
    <property type="term" value="F:zinc ion binding"/>
    <property type="evidence" value="ECO:0007669"/>
    <property type="project" value="InterPro"/>
</dbReference>
<dbReference type="CDD" id="cd00067">
    <property type="entry name" value="GAL4"/>
    <property type="match status" value="1"/>
</dbReference>
<accession>A0A2W1GM19</accession>
<evidence type="ECO:0000313" key="4">
    <source>
        <dbReference type="EMBL" id="KAF7571039.1"/>
    </source>
</evidence>
<comment type="caution">
    <text evidence="5">The sequence shown here is derived from an EMBL/GenBank/DDBJ whole genome shotgun (WGS) entry which is preliminary data.</text>
</comment>
<dbReference type="SMART" id="SM00066">
    <property type="entry name" value="GAL4"/>
    <property type="match status" value="2"/>
</dbReference>
<keyword evidence="6" id="KW-1185">Reference proteome</keyword>
<reference evidence="5" key="3">
    <citation type="journal article" date="2022" name="bioRxiv">
        <title>A global pangenome for the wheat fungal pathogen Pyrenophora tritici-repentis and prediction of effector protein structural homology.</title>
        <authorList>
            <person name="Moolhuijzen P."/>
            <person name="See P.T."/>
            <person name="Shi G."/>
            <person name="Powell H.R."/>
            <person name="Cockram J."/>
            <person name="Jorgensen L.N."/>
            <person name="Benslimane H."/>
            <person name="Strelkov S.E."/>
            <person name="Turner J."/>
            <person name="Liu Z."/>
            <person name="Moffat C.S."/>
        </authorList>
    </citation>
    <scope>NUCLEOTIDE SEQUENCE</scope>
    <source>
        <strain evidence="5">86-124</strain>
    </source>
</reference>
<evidence type="ECO:0000259" key="3">
    <source>
        <dbReference type="PROSITE" id="PS50048"/>
    </source>
</evidence>
<proteinExistence type="predicted"/>
<evidence type="ECO:0000256" key="1">
    <source>
        <dbReference type="ARBA" id="ARBA00023242"/>
    </source>
</evidence>
<evidence type="ECO:0000313" key="5">
    <source>
        <dbReference type="EMBL" id="KAI1514081.1"/>
    </source>
</evidence>
<dbReference type="EMBL" id="NQIK02000005">
    <property type="protein sequence ID" value="KAF7571039.1"/>
    <property type="molecule type" value="Genomic_DNA"/>
</dbReference>
<dbReference type="OrthoDB" id="5303703at2759"/>
<reference evidence="5" key="2">
    <citation type="submission" date="2021-05" db="EMBL/GenBank/DDBJ databases">
        <authorList>
            <person name="Moolhuijzen P.M."/>
            <person name="Moffat C.S."/>
        </authorList>
    </citation>
    <scope>NUCLEOTIDE SEQUENCE</scope>
    <source>
        <strain evidence="5">86-124</strain>
    </source>
</reference>
<gene>
    <name evidence="5" type="ORF">Ptr86124_006711</name>
    <name evidence="4" type="ORF">PtrM4_110410</name>
</gene>
<dbReference type="InterPro" id="IPR036864">
    <property type="entry name" value="Zn2-C6_fun-type_DNA-bd_sf"/>
</dbReference>
<dbReference type="Gene3D" id="4.10.240.10">
    <property type="entry name" value="Zn(2)-C6 fungal-type DNA-binding domain"/>
    <property type="match status" value="1"/>
</dbReference>
<evidence type="ECO:0000256" key="2">
    <source>
        <dbReference type="SAM" id="MobiDB-lite"/>
    </source>
</evidence>
<dbReference type="Proteomes" id="UP000245464">
    <property type="component" value="Chromosome 5"/>
</dbReference>
<feature type="region of interest" description="Disordered" evidence="2">
    <location>
        <begin position="36"/>
        <end position="61"/>
    </location>
</feature>
<organism evidence="5 6">
    <name type="scientific">Pyrenophora tritici-repentis</name>
    <dbReference type="NCBI Taxonomy" id="45151"/>
    <lineage>
        <taxon>Eukaryota</taxon>
        <taxon>Fungi</taxon>
        <taxon>Dikarya</taxon>
        <taxon>Ascomycota</taxon>
        <taxon>Pezizomycotina</taxon>
        <taxon>Dothideomycetes</taxon>
        <taxon>Pleosporomycetidae</taxon>
        <taxon>Pleosporales</taxon>
        <taxon>Pleosporineae</taxon>
        <taxon>Pleosporaceae</taxon>
        <taxon>Pyrenophora</taxon>
    </lineage>
</organism>
<dbReference type="AlphaFoldDB" id="A0A2W1GM19"/>
<feature type="compositionally biased region" description="Acidic residues" evidence="2">
    <location>
        <begin position="132"/>
        <end position="147"/>
    </location>
</feature>
<keyword evidence="1" id="KW-0539">Nucleus</keyword>